<dbReference type="PANTHER" id="PTHR34389:SF2">
    <property type="entry name" value="L-RHAMNOSE MUTAROTASE"/>
    <property type="match status" value="1"/>
</dbReference>
<reference evidence="2" key="1">
    <citation type="submission" date="2018-12" db="EMBL/GenBank/DDBJ databases">
        <title>Tengunoibacter tsumagoiensis gen. nov., sp. nov., Dictyobacter kobayashii sp. nov., D. alpinus sp. nov., and D. joshuensis sp. nov. and description of Dictyobacteraceae fam. nov. within the order Ktedonobacterales isolated from Tengu-no-mugimeshi.</title>
        <authorList>
            <person name="Wang C.M."/>
            <person name="Zheng Y."/>
            <person name="Sakai Y."/>
            <person name="Toyoda A."/>
            <person name="Minakuchi Y."/>
            <person name="Abe K."/>
            <person name="Yokota A."/>
            <person name="Yabe S."/>
        </authorList>
    </citation>
    <scope>NUCLEOTIDE SEQUENCE [LARGE SCALE GENOMIC DNA]</scope>
    <source>
        <strain evidence="2">Uno11</strain>
    </source>
</reference>
<gene>
    <name evidence="1" type="ORF">KDK_78060</name>
</gene>
<dbReference type="InterPro" id="IPR011008">
    <property type="entry name" value="Dimeric_a/b-barrel"/>
</dbReference>
<dbReference type="Proteomes" id="UP000287188">
    <property type="component" value="Unassembled WGS sequence"/>
</dbReference>
<sequence length="107" mass="12877">MRRFGQIIHVKPDRIKDYERIHAAVWPEVLETITACNMRNYTIFRHGNLLFAYFEYIGNDFEADQKKMGADPKTKEWWTHTDPMQEPLEDKAEGEWWANMKEVFHTD</sequence>
<comment type="caution">
    <text evidence="1">The sequence shown here is derived from an EMBL/GenBank/DDBJ whole genome shotgun (WGS) entry which is preliminary data.</text>
</comment>
<evidence type="ECO:0000313" key="1">
    <source>
        <dbReference type="EMBL" id="GCE24006.1"/>
    </source>
</evidence>
<dbReference type="Gene3D" id="3.30.70.100">
    <property type="match status" value="1"/>
</dbReference>
<keyword evidence="2" id="KW-1185">Reference proteome</keyword>
<evidence type="ECO:0000313" key="2">
    <source>
        <dbReference type="Proteomes" id="UP000287188"/>
    </source>
</evidence>
<dbReference type="AlphaFoldDB" id="A0A402AY21"/>
<name>A0A402AY21_9CHLR</name>
<accession>A0A402AY21</accession>
<evidence type="ECO:0008006" key="3">
    <source>
        <dbReference type="Google" id="ProtNLM"/>
    </source>
</evidence>
<dbReference type="SUPFAM" id="SSF54909">
    <property type="entry name" value="Dimeric alpha+beta barrel"/>
    <property type="match status" value="1"/>
</dbReference>
<protein>
    <recommendedName>
        <fullName evidence="3">L-rhamnose mutarotase</fullName>
    </recommendedName>
</protein>
<dbReference type="InterPro" id="IPR008000">
    <property type="entry name" value="Rham/fucose_mutarotase"/>
</dbReference>
<dbReference type="EMBL" id="BIFS01000002">
    <property type="protein sequence ID" value="GCE24006.1"/>
    <property type="molecule type" value="Genomic_DNA"/>
</dbReference>
<proteinExistence type="predicted"/>
<dbReference type="PANTHER" id="PTHR34389">
    <property type="entry name" value="L-RHAMNOSE MUTAROTASE"/>
    <property type="match status" value="1"/>
</dbReference>
<dbReference type="Pfam" id="PF05336">
    <property type="entry name" value="rhaM"/>
    <property type="match status" value="1"/>
</dbReference>
<dbReference type="RefSeq" id="WP_126557310.1">
    <property type="nucleotide sequence ID" value="NZ_BIFS01000002.1"/>
</dbReference>
<dbReference type="GO" id="GO:0016857">
    <property type="term" value="F:racemase and epimerase activity, acting on carbohydrates and derivatives"/>
    <property type="evidence" value="ECO:0007669"/>
    <property type="project" value="InterPro"/>
</dbReference>
<dbReference type="OrthoDB" id="9799608at2"/>
<organism evidence="1 2">
    <name type="scientific">Dictyobacter kobayashii</name>
    <dbReference type="NCBI Taxonomy" id="2014872"/>
    <lineage>
        <taxon>Bacteria</taxon>
        <taxon>Bacillati</taxon>
        <taxon>Chloroflexota</taxon>
        <taxon>Ktedonobacteria</taxon>
        <taxon>Ktedonobacterales</taxon>
        <taxon>Dictyobacteraceae</taxon>
        <taxon>Dictyobacter</taxon>
    </lineage>
</organism>